<reference evidence="8 9" key="1">
    <citation type="journal article" date="2019" name="Nat. Microbiol.">
        <title>Mediterranean grassland soil C-N compound turnover is dependent on rainfall and depth, and is mediated by genomically divergent microorganisms.</title>
        <authorList>
            <person name="Diamond S."/>
            <person name="Andeer P.F."/>
            <person name="Li Z."/>
            <person name="Crits-Christoph A."/>
            <person name="Burstein D."/>
            <person name="Anantharaman K."/>
            <person name="Lane K.R."/>
            <person name="Thomas B.C."/>
            <person name="Pan C."/>
            <person name="Northen T.R."/>
            <person name="Banfield J.F."/>
        </authorList>
    </citation>
    <scope>NUCLEOTIDE SEQUENCE [LARGE SCALE GENOMIC DNA]</scope>
    <source>
        <strain evidence="8">NP_8</strain>
    </source>
</reference>
<keyword evidence="6 7" id="KW-0472">Membrane</keyword>
<organism evidence="8 9">
    <name type="scientific">Candidatus Segetimicrobium genomatis</name>
    <dbReference type="NCBI Taxonomy" id="2569760"/>
    <lineage>
        <taxon>Bacteria</taxon>
        <taxon>Bacillati</taxon>
        <taxon>Candidatus Sysuimicrobiota</taxon>
        <taxon>Candidatus Sysuimicrobiia</taxon>
        <taxon>Candidatus Sysuimicrobiales</taxon>
        <taxon>Candidatus Segetimicrobiaceae</taxon>
        <taxon>Candidatus Segetimicrobium</taxon>
    </lineage>
</organism>
<evidence type="ECO:0000256" key="4">
    <source>
        <dbReference type="ARBA" id="ARBA00022692"/>
    </source>
</evidence>
<dbReference type="AlphaFoldDB" id="A0A537IY14"/>
<feature type="transmembrane region" description="Helical" evidence="7">
    <location>
        <begin position="21"/>
        <end position="41"/>
    </location>
</feature>
<keyword evidence="4 7" id="KW-0812">Transmembrane</keyword>
<evidence type="ECO:0000256" key="1">
    <source>
        <dbReference type="ARBA" id="ARBA00004651"/>
    </source>
</evidence>
<comment type="similarity">
    <text evidence="2">Belongs to the DoxX family.</text>
</comment>
<evidence type="ECO:0000313" key="9">
    <source>
        <dbReference type="Proteomes" id="UP000318834"/>
    </source>
</evidence>
<protein>
    <submittedName>
        <fullName evidence="8">DoxX family protein</fullName>
    </submittedName>
</protein>
<sequence length="159" mass="16753">MTSGVSVVNRGSNTWRDASLFVLRLAVGATFIVHGYPKLFPSGTAGFAGFLQNLGFPIPGIFAWIVSIVEFFGGMAMILGLLVRYVGALMTIEMVVTSTKVKMAHSTGFVGARGAGWELDFLLLAIALALLLAGAGAFSLDSVLWSRRAPASTRPSQVG</sequence>
<dbReference type="EMBL" id="VBAP01000042">
    <property type="protein sequence ID" value="TMI75616.1"/>
    <property type="molecule type" value="Genomic_DNA"/>
</dbReference>
<dbReference type="InterPro" id="IPR051907">
    <property type="entry name" value="DoxX-like_oxidoreductase"/>
</dbReference>
<comment type="subcellular location">
    <subcellularLocation>
        <location evidence="1">Cell membrane</location>
        <topology evidence="1">Multi-pass membrane protein</topology>
    </subcellularLocation>
</comment>
<dbReference type="PANTHER" id="PTHR33452">
    <property type="entry name" value="OXIDOREDUCTASE CATD-RELATED"/>
    <property type="match status" value="1"/>
</dbReference>
<feature type="transmembrane region" description="Helical" evidence="7">
    <location>
        <begin position="61"/>
        <end position="83"/>
    </location>
</feature>
<keyword evidence="5 7" id="KW-1133">Transmembrane helix</keyword>
<dbReference type="Proteomes" id="UP000318834">
    <property type="component" value="Unassembled WGS sequence"/>
</dbReference>
<comment type="caution">
    <text evidence="8">The sequence shown here is derived from an EMBL/GenBank/DDBJ whole genome shotgun (WGS) entry which is preliminary data.</text>
</comment>
<evidence type="ECO:0000256" key="6">
    <source>
        <dbReference type="ARBA" id="ARBA00023136"/>
    </source>
</evidence>
<accession>A0A537IY14</accession>
<evidence type="ECO:0000313" key="8">
    <source>
        <dbReference type="EMBL" id="TMI75616.1"/>
    </source>
</evidence>
<dbReference type="PANTHER" id="PTHR33452:SF1">
    <property type="entry name" value="INNER MEMBRANE PROTEIN YPHA-RELATED"/>
    <property type="match status" value="1"/>
</dbReference>
<proteinExistence type="inferred from homology"/>
<dbReference type="Pfam" id="PF07681">
    <property type="entry name" value="DoxX"/>
    <property type="match status" value="1"/>
</dbReference>
<dbReference type="GO" id="GO:0005886">
    <property type="term" value="C:plasma membrane"/>
    <property type="evidence" value="ECO:0007669"/>
    <property type="project" value="UniProtKB-SubCell"/>
</dbReference>
<gene>
    <name evidence="8" type="ORF">E6H05_06115</name>
</gene>
<feature type="transmembrane region" description="Helical" evidence="7">
    <location>
        <begin position="121"/>
        <end position="140"/>
    </location>
</feature>
<name>A0A537IY14_9BACT</name>
<evidence type="ECO:0000256" key="3">
    <source>
        <dbReference type="ARBA" id="ARBA00022475"/>
    </source>
</evidence>
<evidence type="ECO:0000256" key="2">
    <source>
        <dbReference type="ARBA" id="ARBA00006679"/>
    </source>
</evidence>
<keyword evidence="3" id="KW-1003">Cell membrane</keyword>
<evidence type="ECO:0000256" key="7">
    <source>
        <dbReference type="SAM" id="Phobius"/>
    </source>
</evidence>
<dbReference type="InterPro" id="IPR032808">
    <property type="entry name" value="DoxX"/>
</dbReference>
<evidence type="ECO:0000256" key="5">
    <source>
        <dbReference type="ARBA" id="ARBA00022989"/>
    </source>
</evidence>